<dbReference type="GO" id="GO:0005886">
    <property type="term" value="C:plasma membrane"/>
    <property type="evidence" value="ECO:0007669"/>
    <property type="project" value="TreeGrafter"/>
</dbReference>
<feature type="transmembrane region" description="Helical" evidence="1">
    <location>
        <begin position="78"/>
        <end position="105"/>
    </location>
</feature>
<feature type="transmembrane region" description="Helical" evidence="1">
    <location>
        <begin position="198"/>
        <end position="215"/>
    </location>
</feature>
<dbReference type="STRING" id="1123303.GCA_000372425_00033"/>
<dbReference type="AlphaFoldDB" id="A0A2X3VJE5"/>
<dbReference type="Proteomes" id="UP000249495">
    <property type="component" value="Chromosome 1"/>
</dbReference>
<keyword evidence="1" id="KW-0812">Transmembrane</keyword>
<keyword evidence="4" id="KW-1185">Reference proteome</keyword>
<dbReference type="PANTHER" id="PTHR30487">
    <property type="entry name" value="TYPE 4 PREPILIN-LIKE PROTEINS LEADER PEPTIDE-PROCESSING ENZYME"/>
    <property type="match status" value="1"/>
</dbReference>
<feature type="transmembrane region" description="Helical" evidence="1">
    <location>
        <begin position="159"/>
        <end position="192"/>
    </location>
</feature>
<name>A0A2X3VJE5_9STRE</name>
<feature type="transmembrane region" description="Helical" evidence="1">
    <location>
        <begin position="117"/>
        <end position="147"/>
    </location>
</feature>
<dbReference type="InterPro" id="IPR050882">
    <property type="entry name" value="Prepilin_peptidase/N-MTase"/>
</dbReference>
<sequence>MKEILYFMLFSSFGSFMGVVVNRFPDQSLLSPGSHCDSCGTRLAPRDLIPVFSQLINRSHCRFCGCQISYAYLILESLCGLIGLAFCFQLLSFSQIFLLLFGILLSLYDLREQSYPFVIWVIFTLLLMVVFPLNLLSILLFLFGIFAALKDIKIGSGDFLYLATLALALDFQAILWIVQIASLLGILAFLLGVQKEKRLPFVPFLFIAYSCLLLVM</sequence>
<protein>
    <submittedName>
        <fullName evidence="3">Signal peptidase type IV</fullName>
    </submittedName>
</protein>
<evidence type="ECO:0000313" key="3">
    <source>
        <dbReference type="EMBL" id="SQF39648.1"/>
    </source>
</evidence>
<keyword evidence="1" id="KW-1133">Transmembrane helix</keyword>
<keyword evidence="1" id="KW-0472">Membrane</keyword>
<organism evidence="3 4">
    <name type="scientific">Streptococcus ferus</name>
    <dbReference type="NCBI Taxonomy" id="1345"/>
    <lineage>
        <taxon>Bacteria</taxon>
        <taxon>Bacillati</taxon>
        <taxon>Bacillota</taxon>
        <taxon>Bacilli</taxon>
        <taxon>Lactobacillales</taxon>
        <taxon>Streptococcaceae</taxon>
        <taxon>Streptococcus</taxon>
    </lineage>
</organism>
<proteinExistence type="predicted"/>
<dbReference type="EMBL" id="LS483343">
    <property type="protein sequence ID" value="SQF39648.1"/>
    <property type="molecule type" value="Genomic_DNA"/>
</dbReference>
<feature type="domain" description="Prepilin peptidase A24 N-terminal" evidence="2">
    <location>
        <begin position="12"/>
        <end position="88"/>
    </location>
</feature>
<dbReference type="GO" id="GO:0006465">
    <property type="term" value="P:signal peptide processing"/>
    <property type="evidence" value="ECO:0007669"/>
    <property type="project" value="TreeGrafter"/>
</dbReference>
<evidence type="ECO:0000256" key="1">
    <source>
        <dbReference type="SAM" id="Phobius"/>
    </source>
</evidence>
<dbReference type="Pfam" id="PF06750">
    <property type="entry name" value="A24_N_bact"/>
    <property type="match status" value="1"/>
</dbReference>
<reference evidence="3 4" key="1">
    <citation type="submission" date="2018-06" db="EMBL/GenBank/DDBJ databases">
        <authorList>
            <consortium name="Pathogen Informatics"/>
            <person name="Doyle S."/>
        </authorList>
    </citation>
    <scope>NUCLEOTIDE SEQUENCE [LARGE SCALE GENOMIC DNA]</scope>
    <source>
        <strain evidence="3 4">NCTC12278</strain>
    </source>
</reference>
<evidence type="ECO:0000259" key="2">
    <source>
        <dbReference type="Pfam" id="PF06750"/>
    </source>
</evidence>
<dbReference type="KEGG" id="sfer:NCTC12278_00499"/>
<dbReference type="GO" id="GO:0004190">
    <property type="term" value="F:aspartic-type endopeptidase activity"/>
    <property type="evidence" value="ECO:0007669"/>
    <property type="project" value="TreeGrafter"/>
</dbReference>
<dbReference type="RefSeq" id="WP_018029365.1">
    <property type="nucleotide sequence ID" value="NZ_LS483343.1"/>
</dbReference>
<dbReference type="PANTHER" id="PTHR30487:SF0">
    <property type="entry name" value="PREPILIN LEADER PEPTIDASE_N-METHYLTRANSFERASE-RELATED"/>
    <property type="match status" value="1"/>
</dbReference>
<dbReference type="OrthoDB" id="9789291at2"/>
<evidence type="ECO:0000313" key="4">
    <source>
        <dbReference type="Proteomes" id="UP000249495"/>
    </source>
</evidence>
<gene>
    <name evidence="3" type="primary">pppA</name>
    <name evidence="3" type="ORF">NCTC12278_00499</name>
</gene>
<dbReference type="InterPro" id="IPR010627">
    <property type="entry name" value="Prepilin_pept_A24_N"/>
</dbReference>
<feature type="transmembrane region" description="Helical" evidence="1">
    <location>
        <begin position="6"/>
        <end position="24"/>
    </location>
</feature>
<accession>A0A2X3VJE5</accession>